<dbReference type="InterPro" id="IPR039422">
    <property type="entry name" value="MarR/SlyA-like"/>
</dbReference>
<dbReference type="GO" id="GO:0006950">
    <property type="term" value="P:response to stress"/>
    <property type="evidence" value="ECO:0007669"/>
    <property type="project" value="TreeGrafter"/>
</dbReference>
<dbReference type="EMBL" id="JACGWT010000004">
    <property type="protein sequence ID" value="MBA8795093.1"/>
    <property type="molecule type" value="Genomic_DNA"/>
</dbReference>
<dbReference type="InterPro" id="IPR000835">
    <property type="entry name" value="HTH_MarR-typ"/>
</dbReference>
<evidence type="ECO:0000256" key="3">
    <source>
        <dbReference type="ARBA" id="ARBA00023163"/>
    </source>
</evidence>
<keyword evidence="3" id="KW-0804">Transcription</keyword>
<dbReference type="PROSITE" id="PS50995">
    <property type="entry name" value="HTH_MARR_2"/>
    <property type="match status" value="1"/>
</dbReference>
<dbReference type="Proteomes" id="UP000523079">
    <property type="component" value="Unassembled WGS sequence"/>
</dbReference>
<dbReference type="InterPro" id="IPR023187">
    <property type="entry name" value="Tscrpt_reg_MarR-type_CS"/>
</dbReference>
<comment type="caution">
    <text evidence="5">The sequence shown here is derived from an EMBL/GenBank/DDBJ whole genome shotgun (WGS) entry which is preliminary data.</text>
</comment>
<dbReference type="InterPro" id="IPR036388">
    <property type="entry name" value="WH-like_DNA-bd_sf"/>
</dbReference>
<keyword evidence="1" id="KW-0805">Transcription regulation</keyword>
<sequence>MAGVEEVERELTRFLRRARRASRGLAGQVHPELDAAGYAVLVVVEEESRIDPVRSGEVATVLGLHKSQVSRSLAGLEALGLIRQHPDPDDGRARLVDLTPAGRDALTRARTGRRAELTSKLDGWTQQDLVALARLLGRLNDDLD</sequence>
<accession>A0A7W3ITV0</accession>
<dbReference type="SUPFAM" id="SSF46785">
    <property type="entry name" value="Winged helix' DNA-binding domain"/>
    <property type="match status" value="1"/>
</dbReference>
<dbReference type="GO" id="GO:0003677">
    <property type="term" value="F:DNA binding"/>
    <property type="evidence" value="ECO:0007669"/>
    <property type="project" value="UniProtKB-KW"/>
</dbReference>
<dbReference type="PANTHER" id="PTHR33164:SF57">
    <property type="entry name" value="MARR-FAMILY TRANSCRIPTIONAL REGULATOR"/>
    <property type="match status" value="1"/>
</dbReference>
<dbReference type="PRINTS" id="PR00598">
    <property type="entry name" value="HTHMARR"/>
</dbReference>
<evidence type="ECO:0000256" key="2">
    <source>
        <dbReference type="ARBA" id="ARBA00023125"/>
    </source>
</evidence>
<evidence type="ECO:0000313" key="5">
    <source>
        <dbReference type="EMBL" id="MBA8795093.1"/>
    </source>
</evidence>
<keyword evidence="6" id="KW-1185">Reference proteome</keyword>
<dbReference type="InterPro" id="IPR036390">
    <property type="entry name" value="WH_DNA-bd_sf"/>
</dbReference>
<organism evidence="5 6">
    <name type="scientific">Microlunatus kandeliicorticis</name>
    <dbReference type="NCBI Taxonomy" id="1759536"/>
    <lineage>
        <taxon>Bacteria</taxon>
        <taxon>Bacillati</taxon>
        <taxon>Actinomycetota</taxon>
        <taxon>Actinomycetes</taxon>
        <taxon>Propionibacteriales</taxon>
        <taxon>Propionibacteriaceae</taxon>
        <taxon>Microlunatus</taxon>
    </lineage>
</organism>
<dbReference type="Gene3D" id="1.10.10.10">
    <property type="entry name" value="Winged helix-like DNA-binding domain superfamily/Winged helix DNA-binding domain"/>
    <property type="match status" value="1"/>
</dbReference>
<evidence type="ECO:0000313" key="6">
    <source>
        <dbReference type="Proteomes" id="UP000523079"/>
    </source>
</evidence>
<evidence type="ECO:0000256" key="1">
    <source>
        <dbReference type="ARBA" id="ARBA00023015"/>
    </source>
</evidence>
<gene>
    <name evidence="5" type="ORF">FHX74_002721</name>
</gene>
<evidence type="ECO:0000259" key="4">
    <source>
        <dbReference type="PROSITE" id="PS50995"/>
    </source>
</evidence>
<proteinExistence type="predicted"/>
<dbReference type="Pfam" id="PF12802">
    <property type="entry name" value="MarR_2"/>
    <property type="match status" value="1"/>
</dbReference>
<dbReference type="PROSITE" id="PS01117">
    <property type="entry name" value="HTH_MARR_1"/>
    <property type="match status" value="1"/>
</dbReference>
<dbReference type="RefSeq" id="WP_182560694.1">
    <property type="nucleotide sequence ID" value="NZ_JACGWT010000004.1"/>
</dbReference>
<feature type="domain" description="HTH marR-type" evidence="4">
    <location>
        <begin position="8"/>
        <end position="141"/>
    </location>
</feature>
<protein>
    <submittedName>
        <fullName evidence="5">DNA-binding MarR family transcriptional regulator</fullName>
    </submittedName>
</protein>
<dbReference type="SMART" id="SM00347">
    <property type="entry name" value="HTH_MARR"/>
    <property type="match status" value="1"/>
</dbReference>
<keyword evidence="2 5" id="KW-0238">DNA-binding</keyword>
<dbReference type="AlphaFoldDB" id="A0A7W3ITV0"/>
<dbReference type="GO" id="GO:0003700">
    <property type="term" value="F:DNA-binding transcription factor activity"/>
    <property type="evidence" value="ECO:0007669"/>
    <property type="project" value="InterPro"/>
</dbReference>
<reference evidence="5 6" key="1">
    <citation type="submission" date="2020-07" db="EMBL/GenBank/DDBJ databases">
        <title>Sequencing the genomes of 1000 actinobacteria strains.</title>
        <authorList>
            <person name="Klenk H.-P."/>
        </authorList>
    </citation>
    <scope>NUCLEOTIDE SEQUENCE [LARGE SCALE GENOMIC DNA]</scope>
    <source>
        <strain evidence="5 6">DSM 100723</strain>
    </source>
</reference>
<name>A0A7W3ITV0_9ACTN</name>
<dbReference type="PANTHER" id="PTHR33164">
    <property type="entry name" value="TRANSCRIPTIONAL REGULATOR, MARR FAMILY"/>
    <property type="match status" value="1"/>
</dbReference>